<dbReference type="InterPro" id="IPR007329">
    <property type="entry name" value="FMN-bd"/>
</dbReference>
<dbReference type="Pfam" id="PF04205">
    <property type="entry name" value="FMN_bind"/>
    <property type="match status" value="1"/>
</dbReference>
<protein>
    <submittedName>
        <fullName evidence="2">FMN-binding protein</fullName>
    </submittedName>
</protein>
<proteinExistence type="predicted"/>
<feature type="domain" description="FMN-binding" evidence="1">
    <location>
        <begin position="68"/>
        <end position="139"/>
    </location>
</feature>
<organism evidence="2 3">
    <name type="scientific">Paenibacillus whitsoniae</name>
    <dbReference type="NCBI Taxonomy" id="2496558"/>
    <lineage>
        <taxon>Bacteria</taxon>
        <taxon>Bacillati</taxon>
        <taxon>Bacillota</taxon>
        <taxon>Bacilli</taxon>
        <taxon>Bacillales</taxon>
        <taxon>Paenibacillaceae</taxon>
        <taxon>Paenibacillus</taxon>
    </lineage>
</organism>
<dbReference type="GO" id="GO:0016020">
    <property type="term" value="C:membrane"/>
    <property type="evidence" value="ECO:0007669"/>
    <property type="project" value="InterPro"/>
</dbReference>
<name>A0A3S0AEA9_9BACL</name>
<dbReference type="AlphaFoldDB" id="A0A3S0AEA9"/>
<dbReference type="RefSeq" id="WP_126139942.1">
    <property type="nucleotide sequence ID" value="NZ_RXHU01000014.1"/>
</dbReference>
<sequence length="142" mass="15328">MAKMDTKWVVLCTAAIGAIYAAGYYSTETTGAMQAPATVNQDHVENSSITQINSKYKNGTFYGTGSNRRGTIQLAVTLKNDRITDVEITNFGMHYSERDVVDLPQEVVHLQSAQVSNVSGATYSTQAFKDAVQNALAQALNG</sequence>
<comment type="caution">
    <text evidence="2">The sequence shown here is derived from an EMBL/GenBank/DDBJ whole genome shotgun (WGS) entry which is preliminary data.</text>
</comment>
<evidence type="ECO:0000313" key="3">
    <source>
        <dbReference type="Proteomes" id="UP000276128"/>
    </source>
</evidence>
<evidence type="ECO:0000259" key="1">
    <source>
        <dbReference type="SMART" id="SM00900"/>
    </source>
</evidence>
<dbReference type="SMART" id="SM00900">
    <property type="entry name" value="FMN_bind"/>
    <property type="match status" value="1"/>
</dbReference>
<dbReference type="GO" id="GO:0010181">
    <property type="term" value="F:FMN binding"/>
    <property type="evidence" value="ECO:0007669"/>
    <property type="project" value="InterPro"/>
</dbReference>
<evidence type="ECO:0000313" key="2">
    <source>
        <dbReference type="EMBL" id="RTE10942.1"/>
    </source>
</evidence>
<keyword evidence="3" id="KW-1185">Reference proteome</keyword>
<gene>
    <name evidence="2" type="ORF">EJQ19_04175</name>
</gene>
<dbReference type="EMBL" id="RXHU01000014">
    <property type="protein sequence ID" value="RTE10942.1"/>
    <property type="molecule type" value="Genomic_DNA"/>
</dbReference>
<dbReference type="Gene3D" id="3.90.1010.20">
    <property type="match status" value="1"/>
</dbReference>
<dbReference type="Proteomes" id="UP000276128">
    <property type="component" value="Unassembled WGS sequence"/>
</dbReference>
<accession>A0A3S0AEA9</accession>
<dbReference type="OrthoDB" id="2375608at2"/>
<reference evidence="2 3" key="1">
    <citation type="submission" date="2018-12" db="EMBL/GenBank/DDBJ databases">
        <title>Bacillus ochoae sp. nov., Paenibacillus whitsoniae sp. nov., Paenibacillus spiritus sp. nov. Isolated from the Mars Exploration Rover during spacecraft assembly.</title>
        <authorList>
            <person name="Seuylemezian A."/>
            <person name="Vaishampayan P."/>
        </authorList>
    </citation>
    <scope>NUCLEOTIDE SEQUENCE [LARGE SCALE GENOMIC DNA]</scope>
    <source>
        <strain evidence="2 3">MER 54</strain>
    </source>
</reference>